<protein>
    <submittedName>
        <fullName evidence="4">Cytidyltransferase-related domain protein</fullName>
    </submittedName>
</protein>
<evidence type="ECO:0000313" key="5">
    <source>
        <dbReference type="Proteomes" id="UP000000644"/>
    </source>
</evidence>
<dbReference type="GO" id="GO:0016779">
    <property type="term" value="F:nucleotidyltransferase activity"/>
    <property type="evidence" value="ECO:0007669"/>
    <property type="project" value="UniProtKB-KW"/>
</dbReference>
<dbReference type="Gene3D" id="3.90.79.10">
    <property type="entry name" value="Nucleoside Triphosphate Pyrophosphohydrolase"/>
    <property type="match status" value="1"/>
</dbReference>
<dbReference type="Pfam" id="PF00293">
    <property type="entry name" value="NUDIX"/>
    <property type="match status" value="1"/>
</dbReference>
<proteinExistence type="predicted"/>
<name>A1VTN5_POLNA</name>
<dbReference type="eggNOG" id="COG1051">
    <property type="taxonomic scope" value="Bacteria"/>
</dbReference>
<keyword evidence="5" id="KW-1185">Reference proteome</keyword>
<dbReference type="Proteomes" id="UP000000644">
    <property type="component" value="Chromosome"/>
</dbReference>
<dbReference type="InterPro" id="IPR004821">
    <property type="entry name" value="Cyt_trans-like"/>
</dbReference>
<dbReference type="eggNOG" id="COG1056">
    <property type="taxonomic scope" value="Bacteria"/>
</dbReference>
<dbReference type="KEGG" id="pna:Pnap_3717"/>
<dbReference type="SUPFAM" id="SSF55811">
    <property type="entry name" value="Nudix"/>
    <property type="match status" value="1"/>
</dbReference>
<feature type="domain" description="Nudix hydrolase" evidence="3">
    <location>
        <begin position="209"/>
        <end position="348"/>
    </location>
</feature>
<gene>
    <name evidence="4" type="ordered locus">Pnap_3717</name>
</gene>
<dbReference type="NCBIfam" id="TIGR00125">
    <property type="entry name" value="cyt_tran_rel"/>
    <property type="match status" value="1"/>
</dbReference>
<organism evidence="4 5">
    <name type="scientific">Polaromonas naphthalenivorans (strain CJ2)</name>
    <dbReference type="NCBI Taxonomy" id="365044"/>
    <lineage>
        <taxon>Bacteria</taxon>
        <taxon>Pseudomonadati</taxon>
        <taxon>Pseudomonadota</taxon>
        <taxon>Betaproteobacteria</taxon>
        <taxon>Burkholderiales</taxon>
        <taxon>Comamonadaceae</taxon>
        <taxon>Polaromonas</taxon>
    </lineage>
</organism>
<dbReference type="STRING" id="365044.Pnap_3717"/>
<dbReference type="InterPro" id="IPR014729">
    <property type="entry name" value="Rossmann-like_a/b/a_fold"/>
</dbReference>
<dbReference type="CDD" id="cd18873">
    <property type="entry name" value="NUDIX_NadM_like"/>
    <property type="match status" value="1"/>
</dbReference>
<dbReference type="InterPro" id="IPR000086">
    <property type="entry name" value="NUDIX_hydrolase_dom"/>
</dbReference>
<keyword evidence="2" id="KW-0548">Nucleotidyltransferase</keyword>
<dbReference type="PANTHER" id="PTHR21342">
    <property type="entry name" value="PHOSPHOPANTETHEINE ADENYLYLTRANSFERASE"/>
    <property type="match status" value="1"/>
</dbReference>
<evidence type="ECO:0000256" key="2">
    <source>
        <dbReference type="ARBA" id="ARBA00022695"/>
    </source>
</evidence>
<dbReference type="Gene3D" id="3.40.50.620">
    <property type="entry name" value="HUPs"/>
    <property type="match status" value="1"/>
</dbReference>
<dbReference type="RefSeq" id="WP_011803079.1">
    <property type="nucleotide sequence ID" value="NC_008781.1"/>
</dbReference>
<dbReference type="PROSITE" id="PS51462">
    <property type="entry name" value="NUDIX"/>
    <property type="match status" value="1"/>
</dbReference>
<dbReference type="AlphaFoldDB" id="A1VTN5"/>
<sequence>MTTSIAAQQYDVSVCIGRFQTFHHGQLALLHRALASAPLCIVALGSAHQARTPKNPFTWQERAEMIRLALPEADRSRVRFLPVRDYYDQERWVGAVRQGVIELAGGTAGTSFVLVGHFKDATSQYLEGFPGWTLDALPLQGNIDASALRDAYFGNAGSALDATLAALVSQAPASTLEFLRAWAALPYFQQLAQEWDNLRQEKARWAGSPYPPVFVTVDAVVQCGGCVLLIRRGYAPGKGLLAVPGGFIEQRETVYQSALRELMEETGLQLLEGDMHHALKAVHVFDHPDRSQRGRVITHAHLFDLGSRRPPEVLAADDAASAEWVPIEKLAGLEDQFHDDHFHMLDFFFSLTPRP</sequence>
<dbReference type="EMBL" id="CP000529">
    <property type="protein sequence ID" value="ABM39013.1"/>
    <property type="molecule type" value="Genomic_DNA"/>
</dbReference>
<evidence type="ECO:0000256" key="1">
    <source>
        <dbReference type="ARBA" id="ARBA00022679"/>
    </source>
</evidence>
<dbReference type="SUPFAM" id="SSF52374">
    <property type="entry name" value="Nucleotidylyl transferase"/>
    <property type="match status" value="1"/>
</dbReference>
<evidence type="ECO:0000259" key="3">
    <source>
        <dbReference type="PROSITE" id="PS51462"/>
    </source>
</evidence>
<reference evidence="5" key="1">
    <citation type="journal article" date="2009" name="Environ. Microbiol.">
        <title>The genome of Polaromonas naphthalenivorans strain CJ2, isolated from coal tar-contaminated sediment, reveals physiological and metabolic versatility and evolution through extensive horizontal gene transfer.</title>
        <authorList>
            <person name="Yagi J.M."/>
            <person name="Sims D."/>
            <person name="Brettin T."/>
            <person name="Bruce D."/>
            <person name="Madsen E.L."/>
        </authorList>
    </citation>
    <scope>NUCLEOTIDE SEQUENCE [LARGE SCALE GENOMIC DNA]</scope>
    <source>
        <strain evidence="5">CJ2</strain>
    </source>
</reference>
<dbReference type="OrthoDB" id="542521at2"/>
<dbReference type="InterPro" id="IPR015797">
    <property type="entry name" value="NUDIX_hydrolase-like_dom_sf"/>
</dbReference>
<dbReference type="HOGENOM" id="CLU_068406_0_0_4"/>
<dbReference type="PANTHER" id="PTHR21342:SF0">
    <property type="entry name" value="BIFUNCTIONAL NMN ADENYLYLTRANSFERASE_NUDIX HYDROLASE"/>
    <property type="match status" value="1"/>
</dbReference>
<dbReference type="Pfam" id="PF01467">
    <property type="entry name" value="CTP_transf_like"/>
    <property type="match status" value="1"/>
</dbReference>
<accession>A1VTN5</accession>
<keyword evidence="1 4" id="KW-0808">Transferase</keyword>
<evidence type="ECO:0000313" key="4">
    <source>
        <dbReference type="EMBL" id="ABM39013.1"/>
    </source>
</evidence>